<feature type="compositionally biased region" description="Polar residues" evidence="1">
    <location>
        <begin position="77"/>
        <end position="88"/>
    </location>
</feature>
<feature type="compositionally biased region" description="Polar residues" evidence="1">
    <location>
        <begin position="265"/>
        <end position="284"/>
    </location>
</feature>
<evidence type="ECO:0000256" key="1">
    <source>
        <dbReference type="SAM" id="MobiDB-lite"/>
    </source>
</evidence>
<proteinExistence type="predicted"/>
<keyword evidence="3" id="KW-1185">Reference proteome</keyword>
<accession>A0A8S4FL94</accession>
<feature type="compositionally biased region" description="Polar residues" evidence="1">
    <location>
        <begin position="322"/>
        <end position="339"/>
    </location>
</feature>
<name>A0A8S4FL94_PLUXY</name>
<organism evidence="2 3">
    <name type="scientific">Plutella xylostella</name>
    <name type="common">Diamondback moth</name>
    <name type="synonym">Plutella maculipennis</name>
    <dbReference type="NCBI Taxonomy" id="51655"/>
    <lineage>
        <taxon>Eukaryota</taxon>
        <taxon>Metazoa</taxon>
        <taxon>Ecdysozoa</taxon>
        <taxon>Arthropoda</taxon>
        <taxon>Hexapoda</taxon>
        <taxon>Insecta</taxon>
        <taxon>Pterygota</taxon>
        <taxon>Neoptera</taxon>
        <taxon>Endopterygota</taxon>
        <taxon>Lepidoptera</taxon>
        <taxon>Glossata</taxon>
        <taxon>Ditrysia</taxon>
        <taxon>Yponomeutoidea</taxon>
        <taxon>Plutellidae</taxon>
        <taxon>Plutella</taxon>
    </lineage>
</organism>
<feature type="region of interest" description="Disordered" evidence="1">
    <location>
        <begin position="261"/>
        <end position="456"/>
    </location>
</feature>
<evidence type="ECO:0000313" key="2">
    <source>
        <dbReference type="EMBL" id="CAG9129280.1"/>
    </source>
</evidence>
<dbReference type="EMBL" id="CAJHNJ030000037">
    <property type="protein sequence ID" value="CAG9129280.1"/>
    <property type="molecule type" value="Genomic_DNA"/>
</dbReference>
<protein>
    <submittedName>
        <fullName evidence="2">(diamondback moth) hypothetical protein</fullName>
    </submittedName>
</protein>
<comment type="caution">
    <text evidence="2">The sequence shown here is derived from an EMBL/GenBank/DDBJ whole genome shotgun (WGS) entry which is preliminary data.</text>
</comment>
<dbReference type="AlphaFoldDB" id="A0A8S4FL94"/>
<feature type="region of interest" description="Disordered" evidence="1">
    <location>
        <begin position="29"/>
        <end position="88"/>
    </location>
</feature>
<dbReference type="Proteomes" id="UP000653454">
    <property type="component" value="Unassembled WGS sequence"/>
</dbReference>
<reference evidence="2" key="1">
    <citation type="submission" date="2020-11" db="EMBL/GenBank/DDBJ databases">
        <authorList>
            <person name="Whiteford S."/>
        </authorList>
    </citation>
    <scope>NUCLEOTIDE SEQUENCE</scope>
</reference>
<evidence type="ECO:0000313" key="3">
    <source>
        <dbReference type="Proteomes" id="UP000653454"/>
    </source>
</evidence>
<gene>
    <name evidence="2" type="ORF">PLXY2_LOCUS9509</name>
</gene>
<feature type="compositionally biased region" description="Low complexity" evidence="1">
    <location>
        <begin position="377"/>
        <end position="401"/>
    </location>
</feature>
<feature type="compositionally biased region" description="Basic and acidic residues" evidence="1">
    <location>
        <begin position="285"/>
        <end position="307"/>
    </location>
</feature>
<sequence>MDEISYWVFTKRAPCLMNYDNLLKQREQDAGLRDLKQPVSISDDDNTPPPPKKKKKKKLSLLDDDSGSDKVQGNVYFDSSNQPQVKPTILSSCKSSDVEFNIKKVNVRAKPKRKSLQKNNRPTPRKKNVIVSSTPKISATTAVRRSLRNSRKGCNESFQLNDSFDKLNGTCLTKSPAKANILSKDHSKYSTEKVLNGDKAEITRISFTDKVKNESNLNGKYEDLSDVSGFTANYIRSTKLDSSKNGKQLGCKGRRPLARRAMQKLTHSPATPSLQNNKNNSFKINDSKTKRSPRNKNDSPVKLDQTLDSHNGISRYPKRCRNNISHELSEQNTSNNRTSPSKRRKVNNNTNTSNVDHAEVTESTRVSKTRSGRSQLAGRGARGRCASPAAAAALDAAGSRRNPSESPSKTLRQKKSVNKSVQSTAGRDSLRDKSGFAACFSDSDDDKPLKTQKFFC</sequence>